<evidence type="ECO:0000313" key="5">
    <source>
        <dbReference type="EMBL" id="MBK3518998.1"/>
    </source>
</evidence>
<keyword evidence="6" id="KW-1185">Reference proteome</keyword>
<accession>A0ABS1HP31</accession>
<gene>
    <name evidence="5" type="ORF">JIV24_16745</name>
</gene>
<comment type="similarity">
    <text evidence="2 3">Belongs to the pyridoxal phosphate-binding protein YggS/PROSC family.</text>
</comment>
<dbReference type="SUPFAM" id="SSF51419">
    <property type="entry name" value="PLP-binding barrel"/>
    <property type="match status" value="1"/>
</dbReference>
<reference evidence="5 6" key="1">
    <citation type="submission" date="2021-01" db="EMBL/GenBank/DDBJ databases">
        <title>Carboxyliciviraga sp.nov., isolated from coastal sediments.</title>
        <authorList>
            <person name="Lu D."/>
            <person name="Zhang T."/>
        </authorList>
    </citation>
    <scope>NUCLEOTIDE SEQUENCE [LARGE SCALE GENOMIC DNA]</scope>
    <source>
        <strain evidence="5 6">N1Y132</strain>
    </source>
</reference>
<evidence type="ECO:0000256" key="1">
    <source>
        <dbReference type="ARBA" id="ARBA00022898"/>
    </source>
</evidence>
<comment type="function">
    <text evidence="2">Pyridoxal 5'-phosphate (PLP)-binding protein, which is involved in PLP homeostasis.</text>
</comment>
<dbReference type="Gene3D" id="3.20.20.10">
    <property type="entry name" value="Alanine racemase"/>
    <property type="match status" value="1"/>
</dbReference>
<keyword evidence="1 2" id="KW-0663">Pyridoxal phosphate</keyword>
<dbReference type="PIRSF" id="PIRSF004848">
    <property type="entry name" value="YBL036c_PLPDEIII"/>
    <property type="match status" value="1"/>
</dbReference>
<feature type="domain" description="Alanine racemase N-terminal" evidence="4">
    <location>
        <begin position="2"/>
        <end position="220"/>
    </location>
</feature>
<evidence type="ECO:0000259" key="4">
    <source>
        <dbReference type="Pfam" id="PF01168"/>
    </source>
</evidence>
<dbReference type="InterPro" id="IPR029066">
    <property type="entry name" value="PLP-binding_barrel"/>
</dbReference>
<evidence type="ECO:0000256" key="2">
    <source>
        <dbReference type="HAMAP-Rule" id="MF_02087"/>
    </source>
</evidence>
<dbReference type="PANTHER" id="PTHR10146:SF14">
    <property type="entry name" value="PYRIDOXAL PHOSPHATE HOMEOSTASIS PROTEIN"/>
    <property type="match status" value="1"/>
</dbReference>
<evidence type="ECO:0000256" key="3">
    <source>
        <dbReference type="RuleBase" id="RU004514"/>
    </source>
</evidence>
<comment type="caution">
    <text evidence="5">The sequence shown here is derived from an EMBL/GenBank/DDBJ whole genome shotgun (WGS) entry which is preliminary data.</text>
</comment>
<proteinExistence type="inferred from homology"/>
<dbReference type="HAMAP" id="MF_02087">
    <property type="entry name" value="PLP_homeostasis"/>
    <property type="match status" value="1"/>
</dbReference>
<dbReference type="PANTHER" id="PTHR10146">
    <property type="entry name" value="PROLINE SYNTHETASE CO-TRANSCRIBED BACTERIAL HOMOLOG PROTEIN"/>
    <property type="match status" value="1"/>
</dbReference>
<evidence type="ECO:0000313" key="6">
    <source>
        <dbReference type="Proteomes" id="UP000605676"/>
    </source>
</evidence>
<protein>
    <recommendedName>
        <fullName evidence="2">Pyridoxal phosphate homeostasis protein</fullName>
        <shortName evidence="2">PLP homeostasis protein</shortName>
    </recommendedName>
</protein>
<dbReference type="RefSeq" id="WP_200466218.1">
    <property type="nucleotide sequence ID" value="NZ_JAENRR010000048.1"/>
</dbReference>
<feature type="modified residue" description="N6-(pyridoxal phosphate)lysine" evidence="2">
    <location>
        <position position="25"/>
    </location>
</feature>
<dbReference type="CDD" id="cd00635">
    <property type="entry name" value="PLPDE_III_YBL036c_like"/>
    <property type="match status" value="1"/>
</dbReference>
<sequence length="223" mass="25218">MSIQNNLRTVKEQISERALLVAVSKTKPNEDLMEAYNAGQRVFGENKVQELTGKYESLPKDIEWHMIGHLQSNKVKYIAPFVSLIHGVDSEKLLKTINKEGIKNNRKIPVLLQMHIAEEDTKFGFSKSEIQSLLNAELLESLSNVEIKGVMGMATFTRDDQQVRQEFANLKKIFDELQQTVFAKSKSFTEISMGMSGDYLLAIEEGSTMVRIGSSIFGARNYH</sequence>
<organism evidence="5 6">
    <name type="scientific">Carboxylicivirga marina</name>
    <dbReference type="NCBI Taxonomy" id="2800988"/>
    <lineage>
        <taxon>Bacteria</taxon>
        <taxon>Pseudomonadati</taxon>
        <taxon>Bacteroidota</taxon>
        <taxon>Bacteroidia</taxon>
        <taxon>Marinilabiliales</taxon>
        <taxon>Marinilabiliaceae</taxon>
        <taxon>Carboxylicivirga</taxon>
    </lineage>
</organism>
<dbReference type="InterPro" id="IPR011078">
    <property type="entry name" value="PyrdxlP_homeostasis"/>
</dbReference>
<dbReference type="Pfam" id="PF01168">
    <property type="entry name" value="Ala_racemase_N"/>
    <property type="match status" value="1"/>
</dbReference>
<dbReference type="NCBIfam" id="TIGR00044">
    <property type="entry name" value="YggS family pyridoxal phosphate-dependent enzyme"/>
    <property type="match status" value="1"/>
</dbReference>
<dbReference type="Proteomes" id="UP000605676">
    <property type="component" value="Unassembled WGS sequence"/>
</dbReference>
<dbReference type="EMBL" id="JAENRR010000048">
    <property type="protein sequence ID" value="MBK3518998.1"/>
    <property type="molecule type" value="Genomic_DNA"/>
</dbReference>
<dbReference type="InterPro" id="IPR001608">
    <property type="entry name" value="Ala_racemase_N"/>
</dbReference>
<name>A0ABS1HP31_9BACT</name>
<dbReference type="PROSITE" id="PS01211">
    <property type="entry name" value="UPF0001"/>
    <property type="match status" value="1"/>
</dbReference>